<protein>
    <submittedName>
        <fullName evidence="1">Uncharacterized protein</fullName>
    </submittedName>
</protein>
<organism evidence="1 2">
    <name type="scientific">Coemansia guatemalensis</name>
    <dbReference type="NCBI Taxonomy" id="2761395"/>
    <lineage>
        <taxon>Eukaryota</taxon>
        <taxon>Fungi</taxon>
        <taxon>Fungi incertae sedis</taxon>
        <taxon>Zoopagomycota</taxon>
        <taxon>Kickxellomycotina</taxon>
        <taxon>Kickxellomycetes</taxon>
        <taxon>Kickxellales</taxon>
        <taxon>Kickxellaceae</taxon>
        <taxon>Coemansia</taxon>
    </lineage>
</organism>
<accession>A0A9W8I1X9</accession>
<proteinExistence type="predicted"/>
<dbReference type="Proteomes" id="UP001140094">
    <property type="component" value="Unassembled WGS sequence"/>
</dbReference>
<dbReference type="OrthoDB" id="5425274at2759"/>
<evidence type="ECO:0000313" key="1">
    <source>
        <dbReference type="EMBL" id="KAJ2805235.1"/>
    </source>
</evidence>
<feature type="non-terminal residue" evidence="1">
    <location>
        <position position="1"/>
    </location>
</feature>
<dbReference type="EMBL" id="JANBUO010000310">
    <property type="protein sequence ID" value="KAJ2805235.1"/>
    <property type="molecule type" value="Genomic_DNA"/>
</dbReference>
<comment type="caution">
    <text evidence="1">The sequence shown here is derived from an EMBL/GenBank/DDBJ whole genome shotgun (WGS) entry which is preliminary data.</text>
</comment>
<gene>
    <name evidence="1" type="ORF">H4R20_002172</name>
</gene>
<name>A0A9W8I1X9_9FUNG</name>
<evidence type="ECO:0000313" key="2">
    <source>
        <dbReference type="Proteomes" id="UP001140094"/>
    </source>
</evidence>
<sequence length="95" mass="9997">GILKPNQLVNQPANDAVGSGFLKHNEVKIGGLGTQLYGHLLRKNAINLDAHAGTKADMDGAKTQQWINQAAELLDNILFAVHIGGGQPAHAPELA</sequence>
<keyword evidence="2" id="KW-1185">Reference proteome</keyword>
<dbReference type="AlphaFoldDB" id="A0A9W8I1X9"/>
<feature type="non-terminal residue" evidence="1">
    <location>
        <position position="95"/>
    </location>
</feature>
<reference evidence="1" key="1">
    <citation type="submission" date="2022-07" db="EMBL/GenBank/DDBJ databases">
        <title>Phylogenomic reconstructions and comparative analyses of Kickxellomycotina fungi.</title>
        <authorList>
            <person name="Reynolds N.K."/>
            <person name="Stajich J.E."/>
            <person name="Barry K."/>
            <person name="Grigoriev I.V."/>
            <person name="Crous P."/>
            <person name="Smith M.E."/>
        </authorList>
    </citation>
    <scope>NUCLEOTIDE SEQUENCE</scope>
    <source>
        <strain evidence="1">NRRL 1565</strain>
    </source>
</reference>